<dbReference type="eggNOG" id="ENOG502RIKA">
    <property type="taxonomic scope" value="Eukaryota"/>
</dbReference>
<dbReference type="Proteomes" id="UP000001064">
    <property type="component" value="Unassembled WGS sequence"/>
</dbReference>
<keyword evidence="3" id="KW-0158">Chromosome</keyword>
<evidence type="ECO:0000256" key="8">
    <source>
        <dbReference type="SAM" id="Coils"/>
    </source>
</evidence>
<protein>
    <recommendedName>
        <fullName evidence="10">Centromere protein H C-terminal domain-containing protein</fullName>
    </recommendedName>
</protein>
<dbReference type="GeneID" id="10499406"/>
<dbReference type="GO" id="GO:0051382">
    <property type="term" value="P:kinetochore assembly"/>
    <property type="evidence" value="ECO:0007669"/>
    <property type="project" value="InterPro"/>
</dbReference>
<keyword evidence="4" id="KW-0995">Kinetochore</keyword>
<comment type="similarity">
    <text evidence="7">Belongs to the CENP-H/MCM16 family.</text>
</comment>
<name>F0ZEI0_DICPU</name>
<evidence type="ECO:0000256" key="5">
    <source>
        <dbReference type="ARBA" id="ARBA00023242"/>
    </source>
</evidence>
<dbReference type="RefSeq" id="XP_003285838.1">
    <property type="nucleotide sequence ID" value="XM_003285790.1"/>
</dbReference>
<feature type="domain" description="Centromere protein H C-terminal" evidence="10">
    <location>
        <begin position="110"/>
        <end position="269"/>
    </location>
</feature>
<organism evidence="11 12">
    <name type="scientific">Dictyostelium purpureum</name>
    <name type="common">Slime mold</name>
    <dbReference type="NCBI Taxonomy" id="5786"/>
    <lineage>
        <taxon>Eukaryota</taxon>
        <taxon>Amoebozoa</taxon>
        <taxon>Evosea</taxon>
        <taxon>Eumycetozoa</taxon>
        <taxon>Dictyostelia</taxon>
        <taxon>Dictyosteliales</taxon>
        <taxon>Dictyosteliaceae</taxon>
        <taxon>Dictyostelium</taxon>
    </lineage>
</organism>
<evidence type="ECO:0000256" key="9">
    <source>
        <dbReference type="SAM" id="MobiDB-lite"/>
    </source>
</evidence>
<evidence type="ECO:0000313" key="11">
    <source>
        <dbReference type="EMBL" id="EGC37650.1"/>
    </source>
</evidence>
<dbReference type="AlphaFoldDB" id="F0ZEI0"/>
<feature type="region of interest" description="Disordered" evidence="9">
    <location>
        <begin position="285"/>
        <end position="308"/>
    </location>
</feature>
<feature type="compositionally biased region" description="Acidic residues" evidence="9">
    <location>
        <begin position="285"/>
        <end position="294"/>
    </location>
</feature>
<dbReference type="Pfam" id="PF05837">
    <property type="entry name" value="CENP-H"/>
    <property type="match status" value="1"/>
</dbReference>
<keyword evidence="6" id="KW-0137">Centromere</keyword>
<evidence type="ECO:0000259" key="10">
    <source>
        <dbReference type="Pfam" id="PF05837"/>
    </source>
</evidence>
<proteinExistence type="inferred from homology"/>
<keyword evidence="5" id="KW-0539">Nucleus</keyword>
<comment type="subcellular location">
    <subcellularLocation>
        <location evidence="2">Chromosome</location>
        <location evidence="2">Centromere</location>
        <location evidence="2">Kinetochore</location>
    </subcellularLocation>
    <subcellularLocation>
        <location evidence="1">Nucleus</location>
    </subcellularLocation>
</comment>
<feature type="coiled-coil region" evidence="8">
    <location>
        <begin position="207"/>
        <end position="244"/>
    </location>
</feature>
<evidence type="ECO:0000256" key="6">
    <source>
        <dbReference type="ARBA" id="ARBA00023328"/>
    </source>
</evidence>
<dbReference type="VEuPathDB" id="AmoebaDB:DICPUDRAFT_149723"/>
<accession>F0ZEI0</accession>
<evidence type="ECO:0000256" key="4">
    <source>
        <dbReference type="ARBA" id="ARBA00022838"/>
    </source>
</evidence>
<feature type="coiled-coil region" evidence="8">
    <location>
        <begin position="48"/>
        <end position="125"/>
    </location>
</feature>
<dbReference type="OMA" id="NHNEEDI"/>
<keyword evidence="8" id="KW-0175">Coiled coil</keyword>
<dbReference type="KEGG" id="dpp:DICPUDRAFT_149723"/>
<dbReference type="InterPro" id="IPR008426">
    <property type="entry name" value="CENP-H_C"/>
</dbReference>
<dbReference type="EMBL" id="GL870994">
    <property type="protein sequence ID" value="EGC37650.1"/>
    <property type="molecule type" value="Genomic_DNA"/>
</dbReference>
<dbReference type="InParanoid" id="F0ZEI0"/>
<dbReference type="GO" id="GO:0000776">
    <property type="term" value="C:kinetochore"/>
    <property type="evidence" value="ECO:0007669"/>
    <property type="project" value="UniProtKB-KW"/>
</dbReference>
<evidence type="ECO:0000313" key="12">
    <source>
        <dbReference type="Proteomes" id="UP000001064"/>
    </source>
</evidence>
<evidence type="ECO:0000256" key="2">
    <source>
        <dbReference type="ARBA" id="ARBA00004629"/>
    </source>
</evidence>
<evidence type="ECO:0000256" key="3">
    <source>
        <dbReference type="ARBA" id="ARBA00022454"/>
    </source>
</evidence>
<reference evidence="12" key="1">
    <citation type="journal article" date="2011" name="Genome Biol.">
        <title>Comparative genomics of the social amoebae Dictyostelium discoideum and Dictyostelium purpureum.</title>
        <authorList>
            <consortium name="US DOE Joint Genome Institute (JGI-PGF)"/>
            <person name="Sucgang R."/>
            <person name="Kuo A."/>
            <person name="Tian X."/>
            <person name="Salerno W."/>
            <person name="Parikh A."/>
            <person name="Feasley C.L."/>
            <person name="Dalin E."/>
            <person name="Tu H."/>
            <person name="Huang E."/>
            <person name="Barry K."/>
            <person name="Lindquist E."/>
            <person name="Shapiro H."/>
            <person name="Bruce D."/>
            <person name="Schmutz J."/>
            <person name="Salamov A."/>
            <person name="Fey P."/>
            <person name="Gaudet P."/>
            <person name="Anjard C."/>
            <person name="Babu M.M."/>
            <person name="Basu S."/>
            <person name="Bushmanova Y."/>
            <person name="van der Wel H."/>
            <person name="Katoh-Kurasawa M."/>
            <person name="Dinh C."/>
            <person name="Coutinho P.M."/>
            <person name="Saito T."/>
            <person name="Elias M."/>
            <person name="Schaap P."/>
            <person name="Kay R.R."/>
            <person name="Henrissat B."/>
            <person name="Eichinger L."/>
            <person name="Rivero F."/>
            <person name="Putnam N.H."/>
            <person name="West C.M."/>
            <person name="Loomis W.F."/>
            <person name="Chisholm R.L."/>
            <person name="Shaulsky G."/>
            <person name="Strassmann J.E."/>
            <person name="Queller D.C."/>
            <person name="Kuspa A."/>
            <person name="Grigoriev I.V."/>
        </authorList>
    </citation>
    <scope>NUCLEOTIDE SEQUENCE [LARGE SCALE GENOMIC DNA]</scope>
    <source>
        <strain evidence="12">QSDP1</strain>
    </source>
</reference>
<dbReference type="FunCoup" id="F0ZEI0">
    <property type="interactions" value="937"/>
</dbReference>
<evidence type="ECO:0000256" key="1">
    <source>
        <dbReference type="ARBA" id="ARBA00004123"/>
    </source>
</evidence>
<evidence type="ECO:0000256" key="7">
    <source>
        <dbReference type="ARBA" id="ARBA00025735"/>
    </source>
</evidence>
<gene>
    <name evidence="11" type="ORF">DICPUDRAFT_149723</name>
</gene>
<sequence>MDICNNNNNNNNSNNNDSLNGLKLLEDNSNRLLTIILNSQVGVSEITLKRKVTELSERTEKLKKLQLERSNLINQIQIESNRLKYLESLESNRLIGDSEDKKKQKEETNEKKEEQDIENELLESICNLKEKLFSLSTSRTEQQSLFNRIYQSKLIEHLLSSTTESNNSSKILKLSKIRDEGVEICLKLISQIELNNDEILKIRKKRIEEMKLNRETYNNLKMKLEESKSKTEREQKNYSVLKDKTSLLGFIIQNLVYESGIDWVKDDEITYFFDTIDNFGDDIELDENENENQNDQDNNNTTPRTTTS</sequence>
<dbReference type="GO" id="GO:0005634">
    <property type="term" value="C:nucleus"/>
    <property type="evidence" value="ECO:0007669"/>
    <property type="project" value="UniProtKB-SubCell"/>
</dbReference>
<keyword evidence="12" id="KW-1185">Reference proteome</keyword>